<accession>A0A5B7GU87</accession>
<gene>
    <name evidence="1" type="ORF">E2C01_055220</name>
</gene>
<evidence type="ECO:0008006" key="3">
    <source>
        <dbReference type="Google" id="ProtNLM"/>
    </source>
</evidence>
<protein>
    <recommendedName>
        <fullName evidence="3">Reverse transcriptase domain-containing protein</fullName>
    </recommendedName>
</protein>
<dbReference type="Proteomes" id="UP000324222">
    <property type="component" value="Unassembled WGS sequence"/>
</dbReference>
<name>A0A5B7GU87_PORTR</name>
<sequence>MSSGGYQIFFFPKNKIDSLMQKTVNSICEVMPLESVVKGVIRKILPKKSGGVRPLFRETAIHKKSRTLFEAKQLLRYLANKEQKRIASFPEVWQNALYMLGKESKLYFVKTDIKDAFSSVDVPQLLVQLYQIPGLLILTHSYQMFGELESIVVQNSRLFVKFVTLMVSLIIVLCMSGQY</sequence>
<keyword evidence="2" id="KW-1185">Reference proteome</keyword>
<dbReference type="EMBL" id="VSRR010018256">
    <property type="protein sequence ID" value="MPC61156.1"/>
    <property type="molecule type" value="Genomic_DNA"/>
</dbReference>
<reference evidence="1 2" key="1">
    <citation type="submission" date="2019-05" db="EMBL/GenBank/DDBJ databases">
        <title>Another draft genome of Portunus trituberculatus and its Hox gene families provides insights of decapod evolution.</title>
        <authorList>
            <person name="Jeong J.-H."/>
            <person name="Song I."/>
            <person name="Kim S."/>
            <person name="Choi T."/>
            <person name="Kim D."/>
            <person name="Ryu S."/>
            <person name="Kim W."/>
        </authorList>
    </citation>
    <scope>NUCLEOTIDE SEQUENCE [LARGE SCALE GENOMIC DNA]</scope>
    <source>
        <tissue evidence="1">Muscle</tissue>
    </source>
</reference>
<dbReference type="AlphaFoldDB" id="A0A5B7GU87"/>
<comment type="caution">
    <text evidence="1">The sequence shown here is derived from an EMBL/GenBank/DDBJ whole genome shotgun (WGS) entry which is preliminary data.</text>
</comment>
<organism evidence="1 2">
    <name type="scientific">Portunus trituberculatus</name>
    <name type="common">Swimming crab</name>
    <name type="synonym">Neptunus trituberculatus</name>
    <dbReference type="NCBI Taxonomy" id="210409"/>
    <lineage>
        <taxon>Eukaryota</taxon>
        <taxon>Metazoa</taxon>
        <taxon>Ecdysozoa</taxon>
        <taxon>Arthropoda</taxon>
        <taxon>Crustacea</taxon>
        <taxon>Multicrustacea</taxon>
        <taxon>Malacostraca</taxon>
        <taxon>Eumalacostraca</taxon>
        <taxon>Eucarida</taxon>
        <taxon>Decapoda</taxon>
        <taxon>Pleocyemata</taxon>
        <taxon>Brachyura</taxon>
        <taxon>Eubrachyura</taxon>
        <taxon>Portunoidea</taxon>
        <taxon>Portunidae</taxon>
        <taxon>Portuninae</taxon>
        <taxon>Portunus</taxon>
    </lineage>
</organism>
<evidence type="ECO:0000313" key="2">
    <source>
        <dbReference type="Proteomes" id="UP000324222"/>
    </source>
</evidence>
<evidence type="ECO:0000313" key="1">
    <source>
        <dbReference type="EMBL" id="MPC61156.1"/>
    </source>
</evidence>
<proteinExistence type="predicted"/>
<dbReference type="OrthoDB" id="289721at2759"/>